<dbReference type="AlphaFoldDB" id="A0A9X1V5T5"/>
<proteinExistence type="predicted"/>
<accession>A0A9X1V5T5</accession>
<dbReference type="RefSeq" id="WP_240714777.1">
    <property type="nucleotide sequence ID" value="NZ_JAKVTV010000009.1"/>
</dbReference>
<evidence type="ECO:0000313" key="1">
    <source>
        <dbReference type="EMBL" id="MCH4824611.1"/>
    </source>
</evidence>
<organism evidence="1 2">
    <name type="scientific">Christiangramia lutea</name>
    <dbReference type="NCBI Taxonomy" id="1607951"/>
    <lineage>
        <taxon>Bacteria</taxon>
        <taxon>Pseudomonadati</taxon>
        <taxon>Bacteroidota</taxon>
        <taxon>Flavobacteriia</taxon>
        <taxon>Flavobacteriales</taxon>
        <taxon>Flavobacteriaceae</taxon>
        <taxon>Christiangramia</taxon>
    </lineage>
</organism>
<name>A0A9X1V5T5_9FLAO</name>
<reference evidence="1" key="1">
    <citation type="submission" date="2022-03" db="EMBL/GenBank/DDBJ databases">
        <title>Gramella crocea sp. nov., isolated from activated sludge of a seafood processing plant.</title>
        <authorList>
            <person name="Zhang X."/>
        </authorList>
    </citation>
    <scope>NUCLEOTIDE SEQUENCE</scope>
    <source>
        <strain evidence="1">YJ019</strain>
    </source>
</reference>
<dbReference type="EMBL" id="JAKVTV010000009">
    <property type="protein sequence ID" value="MCH4824611.1"/>
    <property type="molecule type" value="Genomic_DNA"/>
</dbReference>
<protein>
    <submittedName>
        <fullName evidence="1">Uncharacterized protein</fullName>
    </submittedName>
</protein>
<sequence length="329" mass="39290">MTYTREKLQSLNSQKERPENYEEVVQELANKVFDEEKISLAEEHFVCGIIENLRNKDGVKDLDIFELDSCENYLFRDRYLIYFNDLNGYKPVFNFNGEIPLNEKNRDVAFLQKQYEDWKTLIAKKLNGTELINYVSQETNSQLKEIEKYCSKLLIGSNRKEYLKKSIILHGKYIFLLVKEFYQELGKNEEVIELNGKQILIDSFTYVHTMFRHFAQQIKHHQENKSYHFDENIGFKTIPNFLSDAIKCFKQSEESDSYKSDRLYIIFNEKKYAIWFRPFKKHLKGNRKVEYLRVQTFYPITNSADLEKLSHHKEISTSCGFRFLKKNAT</sequence>
<comment type="caution">
    <text evidence="1">The sequence shown here is derived from an EMBL/GenBank/DDBJ whole genome shotgun (WGS) entry which is preliminary data.</text>
</comment>
<gene>
    <name evidence="1" type="ORF">ML462_15665</name>
</gene>
<dbReference type="Proteomes" id="UP001139226">
    <property type="component" value="Unassembled WGS sequence"/>
</dbReference>
<evidence type="ECO:0000313" key="2">
    <source>
        <dbReference type="Proteomes" id="UP001139226"/>
    </source>
</evidence>
<keyword evidence="2" id="KW-1185">Reference proteome</keyword>